<dbReference type="EMBL" id="SNRW01001725">
    <property type="protein sequence ID" value="KAA6395281.1"/>
    <property type="molecule type" value="Genomic_DNA"/>
</dbReference>
<dbReference type="Proteomes" id="UP000324800">
    <property type="component" value="Unassembled WGS sequence"/>
</dbReference>
<sequence>MLMIFACSEDCQADVTYNPNNLTLTIVIVRNPIYRNLCCQSKERTYTTNINTIKDIYKVPGCFKQKLYVSLSSNGIITTDSLFNNDQLDTLIYAIKPTVDLNSRERERQRNAANATPQQTQQIVVIVANADEYINANPNAQIHVVQQGLYNPPAVLARQQQQQQQQLIPPYSLASQLTQTAQSNTVSYPVTTNDYDASIIKT</sequence>
<proteinExistence type="predicted"/>
<comment type="caution">
    <text evidence="1">The sequence shown here is derived from an EMBL/GenBank/DDBJ whole genome shotgun (WGS) entry which is preliminary data.</text>
</comment>
<name>A0A5J4WK98_9EUKA</name>
<organism evidence="1 2">
    <name type="scientific">Streblomastix strix</name>
    <dbReference type="NCBI Taxonomy" id="222440"/>
    <lineage>
        <taxon>Eukaryota</taxon>
        <taxon>Metamonada</taxon>
        <taxon>Preaxostyla</taxon>
        <taxon>Oxymonadida</taxon>
        <taxon>Streblomastigidae</taxon>
        <taxon>Streblomastix</taxon>
    </lineage>
</organism>
<gene>
    <name evidence="1" type="ORF">EZS28_009192</name>
</gene>
<reference evidence="1 2" key="1">
    <citation type="submission" date="2019-03" db="EMBL/GenBank/DDBJ databases">
        <title>Single cell metagenomics reveals metabolic interactions within the superorganism composed of flagellate Streblomastix strix and complex community of Bacteroidetes bacteria on its surface.</title>
        <authorList>
            <person name="Treitli S.C."/>
            <person name="Kolisko M."/>
            <person name="Husnik F."/>
            <person name="Keeling P."/>
            <person name="Hampl V."/>
        </authorList>
    </citation>
    <scope>NUCLEOTIDE SEQUENCE [LARGE SCALE GENOMIC DNA]</scope>
    <source>
        <strain evidence="1">ST1C</strain>
    </source>
</reference>
<evidence type="ECO:0000313" key="2">
    <source>
        <dbReference type="Proteomes" id="UP000324800"/>
    </source>
</evidence>
<evidence type="ECO:0000313" key="1">
    <source>
        <dbReference type="EMBL" id="KAA6395281.1"/>
    </source>
</evidence>
<protein>
    <submittedName>
        <fullName evidence="1">Uncharacterized protein</fullName>
    </submittedName>
</protein>
<accession>A0A5J4WK98</accession>
<dbReference type="AlphaFoldDB" id="A0A5J4WK98"/>